<dbReference type="EMBL" id="MFTC01000080">
    <property type="protein sequence ID" value="OGI50004.1"/>
    <property type="molecule type" value="Genomic_DNA"/>
</dbReference>
<dbReference type="AlphaFoldDB" id="A0A1F6TXZ5"/>
<evidence type="ECO:0000313" key="1">
    <source>
        <dbReference type="EMBL" id="OGI50004.1"/>
    </source>
</evidence>
<organism evidence="1 2">
    <name type="scientific">Candidatus Muproteobacteria bacterium RIFCSPLOWO2_01_FULL_60_18</name>
    <dbReference type="NCBI Taxonomy" id="1817768"/>
    <lineage>
        <taxon>Bacteria</taxon>
        <taxon>Pseudomonadati</taxon>
        <taxon>Pseudomonadota</taxon>
        <taxon>Candidatus Muproteobacteria</taxon>
    </lineage>
</organism>
<accession>A0A1F6TXZ5</accession>
<evidence type="ECO:0000313" key="2">
    <source>
        <dbReference type="Proteomes" id="UP000179037"/>
    </source>
</evidence>
<protein>
    <submittedName>
        <fullName evidence="1">Uncharacterized protein</fullName>
    </submittedName>
</protein>
<name>A0A1F6TXZ5_9PROT</name>
<sequence length="285" mass="32157">MSAPRYCSMRRLSPYQGTVQIAEMPDFRAMTTDGVTWRVQFLNQRSRLSSHAVWRADGSGNLIETGRTSKVIQALQNHPPLPFPPEDNLELWLLDAREQKPLAILASTLGKITPPRSVDTVWHATLAGDDNFIAPSLAPGNGAASTSHIPHSEVLSRCVQKAAGSLERAQWFRREDDGSGTGLHGCRLDAGQVGRKLGRDAFPELLLREKWEVEQEQNLVSDYHDWQAPRLLTHSKLTRPTRDRLERAACRQAEKLYKVRHFLPEIIYHDLLNVAFVEAVIRRST</sequence>
<dbReference type="Proteomes" id="UP000179037">
    <property type="component" value="Unassembled WGS sequence"/>
</dbReference>
<reference evidence="1 2" key="1">
    <citation type="journal article" date="2016" name="Nat. Commun.">
        <title>Thousands of microbial genomes shed light on interconnected biogeochemical processes in an aquifer system.</title>
        <authorList>
            <person name="Anantharaman K."/>
            <person name="Brown C.T."/>
            <person name="Hug L.A."/>
            <person name="Sharon I."/>
            <person name="Castelle C.J."/>
            <person name="Probst A.J."/>
            <person name="Thomas B.C."/>
            <person name="Singh A."/>
            <person name="Wilkins M.J."/>
            <person name="Karaoz U."/>
            <person name="Brodie E.L."/>
            <person name="Williams K.H."/>
            <person name="Hubbard S.S."/>
            <person name="Banfield J.F."/>
        </authorList>
    </citation>
    <scope>NUCLEOTIDE SEQUENCE [LARGE SCALE GENOMIC DNA]</scope>
</reference>
<proteinExistence type="predicted"/>
<comment type="caution">
    <text evidence="1">The sequence shown here is derived from an EMBL/GenBank/DDBJ whole genome shotgun (WGS) entry which is preliminary data.</text>
</comment>
<gene>
    <name evidence="1" type="ORF">A3A87_01370</name>
</gene>